<evidence type="ECO:0000313" key="2">
    <source>
        <dbReference type="EMBL" id="CAB4219128.1"/>
    </source>
</evidence>
<name>A0A6J5SUB6_9CAUD</name>
<dbReference type="EMBL" id="LR797474">
    <property type="protein sequence ID" value="CAB4219128.1"/>
    <property type="molecule type" value="Genomic_DNA"/>
</dbReference>
<organism evidence="2">
    <name type="scientific">uncultured Caudovirales phage</name>
    <dbReference type="NCBI Taxonomy" id="2100421"/>
    <lineage>
        <taxon>Viruses</taxon>
        <taxon>Duplodnaviria</taxon>
        <taxon>Heunggongvirae</taxon>
        <taxon>Uroviricota</taxon>
        <taxon>Caudoviricetes</taxon>
        <taxon>Peduoviridae</taxon>
        <taxon>Maltschvirus</taxon>
        <taxon>Maltschvirus maltsch</taxon>
    </lineage>
</organism>
<evidence type="ECO:0000256" key="1">
    <source>
        <dbReference type="SAM" id="MobiDB-lite"/>
    </source>
</evidence>
<gene>
    <name evidence="2" type="ORF">UFOVP1604_211</name>
</gene>
<sequence>MIHKYQQWIEESEKVEANEQVPTDTPEVPATTDAAALPVTTETPAATTSEIPSEPEIVSAESEIEEYQNLDKARREAIKAFKEKQGEFLEIPEDIRKNPVEEADKTKVEELKTTLIELNKTMKSAITAWNKFNSMALGIEDDEDVEP</sequence>
<protein>
    <submittedName>
        <fullName evidence="2">Uncharacterized protein</fullName>
    </submittedName>
</protein>
<accession>A0A6J5SUB6</accession>
<proteinExistence type="predicted"/>
<reference evidence="2" key="1">
    <citation type="submission" date="2020-05" db="EMBL/GenBank/DDBJ databases">
        <authorList>
            <person name="Chiriac C."/>
            <person name="Salcher M."/>
            <person name="Ghai R."/>
            <person name="Kavagutti S V."/>
        </authorList>
    </citation>
    <scope>NUCLEOTIDE SEQUENCE</scope>
</reference>
<feature type="region of interest" description="Disordered" evidence="1">
    <location>
        <begin position="1"/>
        <end position="34"/>
    </location>
</feature>